<dbReference type="PANTHER" id="PTHR30480">
    <property type="entry name" value="BETA-HEXOSAMINIDASE-RELATED"/>
    <property type="match status" value="1"/>
</dbReference>
<dbReference type="InterPro" id="IPR036962">
    <property type="entry name" value="Glyco_hydro_3_N_sf"/>
</dbReference>
<feature type="domain" description="Glycoside hydrolase family 3 N-terminal" evidence="6">
    <location>
        <begin position="29"/>
        <end position="293"/>
    </location>
</feature>
<dbReference type="InterPro" id="IPR001764">
    <property type="entry name" value="Glyco_hydro_3_N"/>
</dbReference>
<dbReference type="InterPro" id="IPR017853">
    <property type="entry name" value="GH"/>
</dbReference>
<dbReference type="GO" id="GO:0004563">
    <property type="term" value="F:beta-N-acetylhexosaminidase activity"/>
    <property type="evidence" value="ECO:0007669"/>
    <property type="project" value="UniProtKB-EC"/>
</dbReference>
<dbReference type="Pfam" id="PF00933">
    <property type="entry name" value="Glyco_hydro_3"/>
    <property type="match status" value="1"/>
</dbReference>
<organism evidence="7 8">
    <name type="scientific">Acuticoccus mangrovi</name>
    <dbReference type="NCBI Taxonomy" id="2796142"/>
    <lineage>
        <taxon>Bacteria</taxon>
        <taxon>Pseudomonadati</taxon>
        <taxon>Pseudomonadota</taxon>
        <taxon>Alphaproteobacteria</taxon>
        <taxon>Hyphomicrobiales</taxon>
        <taxon>Amorphaceae</taxon>
        <taxon>Acuticoccus</taxon>
    </lineage>
</organism>
<gene>
    <name evidence="7" type="primary">nagZ</name>
    <name evidence="7" type="ORF">JCR33_12490</name>
</gene>
<dbReference type="EMBL" id="JAEKJA010000009">
    <property type="protein sequence ID" value="MBJ3776516.1"/>
    <property type="molecule type" value="Genomic_DNA"/>
</dbReference>
<evidence type="ECO:0000313" key="8">
    <source>
        <dbReference type="Proteomes" id="UP000609531"/>
    </source>
</evidence>
<comment type="catalytic activity">
    <reaction evidence="1">
        <text>Hydrolysis of terminal non-reducing N-acetyl-D-hexosamine residues in N-acetyl-beta-D-hexosaminides.</text>
        <dbReference type="EC" id="3.2.1.52"/>
    </reaction>
</comment>
<sequence>MRAPLIVGLAGTGLGEAECAFLARVRPFGLILFRRNLGTAEAIATLIAEAKAASGASLVFVDQEGGRVQRLRPPLAPRYPAAAVIGALHRRDPAAGRRAAFLAGRLIAADLLPFGFNAPCLPVADVPVPGAHDVIGDRAYGAEPERVAILAGAAAEGVLSVGALPVVKHIPGHGRAFADSHLSLPVVDASRAALDADFAPFRALAAMPAAMTAHVVYTALDASRPATLSPTVVGDTIRGEIGFDGLLMTDDISMGALTGDIGENAAAAIAAGCDCVLHCNGDLGEMERIAAALPPMGEAAARRLAACEAVLGREPGDLADERAEFVDLVGTPA</sequence>
<reference evidence="7" key="1">
    <citation type="submission" date="2020-12" db="EMBL/GenBank/DDBJ databases">
        <title>Bacterial taxonomy.</title>
        <authorList>
            <person name="Pan X."/>
        </authorList>
    </citation>
    <scope>NUCLEOTIDE SEQUENCE</scope>
    <source>
        <strain evidence="7">B2012</strain>
    </source>
</reference>
<dbReference type="Proteomes" id="UP000609531">
    <property type="component" value="Unassembled WGS sequence"/>
</dbReference>
<dbReference type="AlphaFoldDB" id="A0A934MHW0"/>
<evidence type="ECO:0000256" key="4">
    <source>
        <dbReference type="ARBA" id="ARBA00022801"/>
    </source>
</evidence>
<dbReference type="EC" id="3.2.1.52" evidence="3"/>
<evidence type="ECO:0000256" key="5">
    <source>
        <dbReference type="ARBA" id="ARBA00023295"/>
    </source>
</evidence>
<dbReference type="NCBIfam" id="NF003740">
    <property type="entry name" value="PRK05337.1"/>
    <property type="match status" value="1"/>
</dbReference>
<keyword evidence="4 7" id="KW-0378">Hydrolase</keyword>
<keyword evidence="5 7" id="KW-0326">Glycosidase</keyword>
<comment type="similarity">
    <text evidence="2">Belongs to the glycosyl hydrolase 3 family.</text>
</comment>
<dbReference type="GO" id="GO:0005975">
    <property type="term" value="P:carbohydrate metabolic process"/>
    <property type="evidence" value="ECO:0007669"/>
    <property type="project" value="InterPro"/>
</dbReference>
<keyword evidence="8" id="KW-1185">Reference proteome</keyword>
<name>A0A934MHW0_9HYPH</name>
<evidence type="ECO:0000256" key="1">
    <source>
        <dbReference type="ARBA" id="ARBA00001231"/>
    </source>
</evidence>
<accession>A0A934MHW0</accession>
<dbReference type="PANTHER" id="PTHR30480:SF13">
    <property type="entry name" value="BETA-HEXOSAMINIDASE"/>
    <property type="match status" value="1"/>
</dbReference>
<proteinExistence type="inferred from homology"/>
<evidence type="ECO:0000256" key="2">
    <source>
        <dbReference type="ARBA" id="ARBA00005336"/>
    </source>
</evidence>
<evidence type="ECO:0000313" key="7">
    <source>
        <dbReference type="EMBL" id="MBJ3776516.1"/>
    </source>
</evidence>
<dbReference type="RefSeq" id="WP_198882413.1">
    <property type="nucleotide sequence ID" value="NZ_JAEKJA010000009.1"/>
</dbReference>
<dbReference type="Gene3D" id="3.20.20.300">
    <property type="entry name" value="Glycoside hydrolase, family 3, N-terminal domain"/>
    <property type="match status" value="1"/>
</dbReference>
<comment type="caution">
    <text evidence="7">The sequence shown here is derived from an EMBL/GenBank/DDBJ whole genome shotgun (WGS) entry which is preliminary data.</text>
</comment>
<evidence type="ECO:0000259" key="6">
    <source>
        <dbReference type="Pfam" id="PF00933"/>
    </source>
</evidence>
<dbReference type="GO" id="GO:0009254">
    <property type="term" value="P:peptidoglycan turnover"/>
    <property type="evidence" value="ECO:0007669"/>
    <property type="project" value="TreeGrafter"/>
</dbReference>
<dbReference type="InterPro" id="IPR050226">
    <property type="entry name" value="NagZ_Beta-hexosaminidase"/>
</dbReference>
<evidence type="ECO:0000256" key="3">
    <source>
        <dbReference type="ARBA" id="ARBA00012663"/>
    </source>
</evidence>
<protein>
    <recommendedName>
        <fullName evidence="3">beta-N-acetylhexosaminidase</fullName>
        <ecNumber evidence="3">3.2.1.52</ecNumber>
    </recommendedName>
</protein>
<dbReference type="SUPFAM" id="SSF51445">
    <property type="entry name" value="(Trans)glycosidases"/>
    <property type="match status" value="1"/>
</dbReference>